<organism evidence="14 15">
    <name type="scientific">Lachnellula suecica</name>
    <dbReference type="NCBI Taxonomy" id="602035"/>
    <lineage>
        <taxon>Eukaryota</taxon>
        <taxon>Fungi</taxon>
        <taxon>Dikarya</taxon>
        <taxon>Ascomycota</taxon>
        <taxon>Pezizomycotina</taxon>
        <taxon>Leotiomycetes</taxon>
        <taxon>Helotiales</taxon>
        <taxon>Lachnaceae</taxon>
        <taxon>Lachnellula</taxon>
    </lineage>
</organism>
<comment type="function">
    <text evidence="1">Catalyzes an early step in riboflavin biosynthesis, the NADPH-dependent reduction of the ribose side chain of 2,5-diamino-6-ribosylamino-4(3H)-pyrimidinone 5'-phosphate, yielding 2,5-diamino-6-ribitylamino-4(3H)-pyrimidinone 5'-phosphate.</text>
</comment>
<dbReference type="PANTHER" id="PTHR38011:SF7">
    <property type="entry name" value="2,5-DIAMINO-6-RIBOSYLAMINO-4(3H)-PYRIMIDINONE 5'-PHOSPHATE REDUCTASE"/>
    <property type="match status" value="1"/>
</dbReference>
<evidence type="ECO:0000256" key="12">
    <source>
        <dbReference type="ARBA" id="ARBA00049020"/>
    </source>
</evidence>
<evidence type="ECO:0000256" key="3">
    <source>
        <dbReference type="ARBA" id="ARBA00009723"/>
    </source>
</evidence>
<name>A0A8T9C0K1_9HELO</name>
<reference evidence="14 15" key="1">
    <citation type="submission" date="2018-05" db="EMBL/GenBank/DDBJ databases">
        <title>Genome sequencing and assembly of the regulated plant pathogen Lachnellula willkommii and related sister species for the development of diagnostic species identification markers.</title>
        <authorList>
            <person name="Giroux E."/>
            <person name="Bilodeau G."/>
        </authorList>
    </citation>
    <scope>NUCLEOTIDE SEQUENCE [LARGE SCALE GENOMIC DNA]</scope>
    <source>
        <strain evidence="14 15">CBS 268.59</strain>
    </source>
</reference>
<dbReference type="Proteomes" id="UP000469558">
    <property type="component" value="Unassembled WGS sequence"/>
</dbReference>
<evidence type="ECO:0000256" key="7">
    <source>
        <dbReference type="ARBA" id="ARBA00022857"/>
    </source>
</evidence>
<dbReference type="AlphaFoldDB" id="A0A8T9C0K1"/>
<dbReference type="InterPro" id="IPR002734">
    <property type="entry name" value="RibDG_C"/>
</dbReference>
<dbReference type="OrthoDB" id="5432at2759"/>
<dbReference type="Gene3D" id="3.40.430.10">
    <property type="entry name" value="Dihydrofolate Reductase, subunit A"/>
    <property type="match status" value="1"/>
</dbReference>
<dbReference type="Pfam" id="PF01872">
    <property type="entry name" value="RibD_C"/>
    <property type="match status" value="1"/>
</dbReference>
<dbReference type="EC" id="1.1.1.302" evidence="4"/>
<evidence type="ECO:0000256" key="10">
    <source>
        <dbReference type="ARBA" id="ARBA00031630"/>
    </source>
</evidence>
<evidence type="ECO:0000313" key="15">
    <source>
        <dbReference type="Proteomes" id="UP000469558"/>
    </source>
</evidence>
<keyword evidence="6" id="KW-0686">Riboflavin biosynthesis</keyword>
<evidence type="ECO:0000259" key="13">
    <source>
        <dbReference type="Pfam" id="PF01872"/>
    </source>
</evidence>
<gene>
    <name evidence="14" type="primary">RIB7</name>
    <name evidence="14" type="ORF">LSUE1_G010024</name>
</gene>
<comment type="catalytic activity">
    <reaction evidence="11">
        <text>2,5-diamino-6-(1-D-ribitylamino)pyrimidin-4(3H)-one 5'-phosphate + NAD(+) = 2,5-diamino-6-(1-D-ribosylamino)pyrimidin-4(3H)-one 5'-phosphate + NADH + H(+)</text>
        <dbReference type="Rhea" id="RHEA:27274"/>
        <dbReference type="ChEBI" id="CHEBI:15378"/>
        <dbReference type="ChEBI" id="CHEBI:57540"/>
        <dbReference type="ChEBI" id="CHEBI:57945"/>
        <dbReference type="ChEBI" id="CHEBI:58890"/>
        <dbReference type="ChEBI" id="CHEBI:59545"/>
        <dbReference type="EC" id="1.1.1.302"/>
    </reaction>
</comment>
<comment type="pathway">
    <text evidence="2">Cofactor biosynthesis; riboflavin biosynthesis.</text>
</comment>
<evidence type="ECO:0000256" key="6">
    <source>
        <dbReference type="ARBA" id="ARBA00022619"/>
    </source>
</evidence>
<dbReference type="InterPro" id="IPR050765">
    <property type="entry name" value="Riboflavin_Biosynth_HTPR"/>
</dbReference>
<evidence type="ECO:0000256" key="9">
    <source>
        <dbReference type="ARBA" id="ARBA00030073"/>
    </source>
</evidence>
<evidence type="ECO:0000256" key="11">
    <source>
        <dbReference type="ARBA" id="ARBA00047550"/>
    </source>
</evidence>
<dbReference type="SUPFAM" id="SSF53597">
    <property type="entry name" value="Dihydrofolate reductase-like"/>
    <property type="match status" value="1"/>
</dbReference>
<comment type="catalytic activity">
    <reaction evidence="12">
        <text>2,5-diamino-6-(1-D-ribitylamino)pyrimidin-4(3H)-one 5'-phosphate + NADP(+) = 2,5-diamino-6-(1-D-ribosylamino)pyrimidin-4(3H)-one 5'-phosphate + NADPH + H(+)</text>
        <dbReference type="Rhea" id="RHEA:27278"/>
        <dbReference type="ChEBI" id="CHEBI:15378"/>
        <dbReference type="ChEBI" id="CHEBI:57783"/>
        <dbReference type="ChEBI" id="CHEBI:58349"/>
        <dbReference type="ChEBI" id="CHEBI:58890"/>
        <dbReference type="ChEBI" id="CHEBI:59545"/>
        <dbReference type="EC" id="1.1.1.302"/>
    </reaction>
</comment>
<evidence type="ECO:0000313" key="14">
    <source>
        <dbReference type="EMBL" id="TVY62276.1"/>
    </source>
</evidence>
<evidence type="ECO:0000256" key="4">
    <source>
        <dbReference type="ARBA" id="ARBA00012851"/>
    </source>
</evidence>
<evidence type="ECO:0000256" key="2">
    <source>
        <dbReference type="ARBA" id="ARBA00005104"/>
    </source>
</evidence>
<sequence>MPAESIVGDTSQFLHFDEGPDTFSMTLPTRGSLHFPAEHRSFLEPHLPPSDLSPADGSSFPFTTITYASSLDSQLALSPGAPTQLSGPQSKAMTHYLRSRHDAILIGVGTAIADNPSLNCRIEGVGGYGVKGLEGQPRPIVVDPAGRWDFTAGHKIFQLARSGQGRAPYIITSSKAPAADKTAILREAGGKFITVDAQTTGANGQKLDWKDILKALSAEGLRSVMIEGGGAVINSLLQPEYFPVISSMIVTIAPTWLGVGGVVVSPPRRFEHEGKPMAAVRLEHVKWHPFGDDVVLCGKVKV</sequence>
<keyword evidence="15" id="KW-1185">Reference proteome</keyword>
<dbReference type="GO" id="GO:0009231">
    <property type="term" value="P:riboflavin biosynthetic process"/>
    <property type="evidence" value="ECO:0007669"/>
    <property type="project" value="UniProtKB-KW"/>
</dbReference>
<protein>
    <recommendedName>
        <fullName evidence="5">2,5-diamino-6-ribosylamino-4(3H)-pyrimidinone 5'-phosphate reductase</fullName>
        <ecNumber evidence="4">1.1.1.302</ecNumber>
    </recommendedName>
    <alternativeName>
        <fullName evidence="10">2,5-diamino-6-(5-phospho-D-ribosylamino)pyrimidin-4(3H)-one reductase</fullName>
    </alternativeName>
    <alternativeName>
        <fullName evidence="9">2,5-diamino-6-ribitylamino-4(3H)-pyrimidinone 5'-phosphate synthase</fullName>
    </alternativeName>
</protein>
<dbReference type="PANTHER" id="PTHR38011">
    <property type="entry name" value="DIHYDROFOLATE REDUCTASE FAMILY PROTEIN (AFU_ORTHOLOGUE AFUA_8G06820)"/>
    <property type="match status" value="1"/>
</dbReference>
<comment type="caution">
    <text evidence="14">The sequence shown here is derived from an EMBL/GenBank/DDBJ whole genome shotgun (WGS) entry which is preliminary data.</text>
</comment>
<keyword evidence="8" id="KW-0560">Oxidoreductase</keyword>
<keyword evidence="7" id="KW-0521">NADP</keyword>
<feature type="domain" description="Bacterial bifunctional deaminase-reductase C-terminal" evidence="13">
    <location>
        <begin position="61"/>
        <end position="296"/>
    </location>
</feature>
<proteinExistence type="inferred from homology"/>
<dbReference type="EMBL" id="QGMK01002021">
    <property type="protein sequence ID" value="TVY62276.1"/>
    <property type="molecule type" value="Genomic_DNA"/>
</dbReference>
<evidence type="ECO:0000256" key="1">
    <source>
        <dbReference type="ARBA" id="ARBA00003555"/>
    </source>
</evidence>
<dbReference type="InterPro" id="IPR024072">
    <property type="entry name" value="DHFR-like_dom_sf"/>
</dbReference>
<dbReference type="GO" id="GO:0008703">
    <property type="term" value="F:5-amino-6-(5-phosphoribosylamino)uracil reductase activity"/>
    <property type="evidence" value="ECO:0007669"/>
    <property type="project" value="InterPro"/>
</dbReference>
<evidence type="ECO:0000256" key="8">
    <source>
        <dbReference type="ARBA" id="ARBA00023002"/>
    </source>
</evidence>
<accession>A0A8T9C0K1</accession>
<comment type="similarity">
    <text evidence="3">Belongs to the HTP reductase family.</text>
</comment>
<evidence type="ECO:0000256" key="5">
    <source>
        <dbReference type="ARBA" id="ARBA00015035"/>
    </source>
</evidence>